<evidence type="ECO:0000256" key="6">
    <source>
        <dbReference type="ARBA" id="ARBA00023242"/>
    </source>
</evidence>
<evidence type="ECO:0000256" key="7">
    <source>
        <dbReference type="SAM" id="MobiDB-lite"/>
    </source>
</evidence>
<dbReference type="GO" id="GO:0010078">
    <property type="term" value="P:maintenance of root meristem identity"/>
    <property type="evidence" value="ECO:0007669"/>
    <property type="project" value="TreeGrafter"/>
</dbReference>
<feature type="compositionally biased region" description="Polar residues" evidence="7">
    <location>
        <begin position="506"/>
        <end position="515"/>
    </location>
</feature>
<dbReference type="GO" id="GO:0010468">
    <property type="term" value="P:regulation of gene expression"/>
    <property type="evidence" value="ECO:0007669"/>
    <property type="project" value="TreeGrafter"/>
</dbReference>
<feature type="compositionally biased region" description="Polar residues" evidence="7">
    <location>
        <begin position="896"/>
        <end position="907"/>
    </location>
</feature>
<evidence type="ECO:0000256" key="5">
    <source>
        <dbReference type="ARBA" id="ARBA00023054"/>
    </source>
</evidence>
<feature type="domain" description="Oberon-like PHD finger" evidence="8">
    <location>
        <begin position="722"/>
        <end position="846"/>
    </location>
</feature>
<feature type="compositionally biased region" description="Basic and acidic residues" evidence="7">
    <location>
        <begin position="54"/>
        <end position="73"/>
    </location>
</feature>
<keyword evidence="3" id="KW-0863">Zinc-finger</keyword>
<gene>
    <name evidence="10" type="ORF">KC19_5G049600</name>
</gene>
<accession>A0A8T0HY06</accession>
<name>A0A8T0HY06_CERPU</name>
<dbReference type="GO" id="GO:0008270">
    <property type="term" value="F:zinc ion binding"/>
    <property type="evidence" value="ECO:0007669"/>
    <property type="project" value="UniProtKB-KW"/>
</dbReference>
<dbReference type="InterPro" id="IPR047578">
    <property type="entry name" value="OBE1-like_PHD"/>
</dbReference>
<dbReference type="EMBL" id="CM026425">
    <property type="protein sequence ID" value="KAG0576032.1"/>
    <property type="molecule type" value="Genomic_DNA"/>
</dbReference>
<dbReference type="PANTHER" id="PTHR21736">
    <property type="entry name" value="VERNALIZATION-INSENSITIVE PROTEIN 3"/>
    <property type="match status" value="1"/>
</dbReference>
<feature type="compositionally biased region" description="Basic and acidic residues" evidence="7">
    <location>
        <begin position="82"/>
        <end position="97"/>
    </location>
</feature>
<feature type="region of interest" description="Disordered" evidence="7">
    <location>
        <begin position="1"/>
        <end position="249"/>
    </location>
</feature>
<feature type="compositionally biased region" description="Basic and acidic residues" evidence="7">
    <location>
        <begin position="942"/>
        <end position="958"/>
    </location>
</feature>
<evidence type="ECO:0000259" key="9">
    <source>
        <dbReference type="Pfam" id="PF16312"/>
    </source>
</evidence>
<keyword evidence="2" id="KW-0479">Metal-binding</keyword>
<feature type="compositionally biased region" description="Low complexity" evidence="7">
    <location>
        <begin position="113"/>
        <end position="127"/>
    </location>
</feature>
<feature type="compositionally biased region" description="Basic and acidic residues" evidence="7">
    <location>
        <begin position="21"/>
        <end position="40"/>
    </location>
</feature>
<protein>
    <submittedName>
        <fullName evidence="10">Uncharacterized protein</fullName>
    </submittedName>
</protein>
<feature type="compositionally biased region" description="Basic and acidic residues" evidence="7">
    <location>
        <begin position="518"/>
        <end position="530"/>
    </location>
</feature>
<evidence type="ECO:0000256" key="2">
    <source>
        <dbReference type="ARBA" id="ARBA00022723"/>
    </source>
</evidence>
<feature type="compositionally biased region" description="Acidic residues" evidence="7">
    <location>
        <begin position="186"/>
        <end position="196"/>
    </location>
</feature>
<reference evidence="10" key="1">
    <citation type="submission" date="2020-06" db="EMBL/GenBank/DDBJ databases">
        <title>WGS assembly of Ceratodon purpureus strain R40.</title>
        <authorList>
            <person name="Carey S.B."/>
            <person name="Jenkins J."/>
            <person name="Shu S."/>
            <person name="Lovell J.T."/>
            <person name="Sreedasyam A."/>
            <person name="Maumus F."/>
            <person name="Tiley G.P."/>
            <person name="Fernandez-Pozo N."/>
            <person name="Barry K."/>
            <person name="Chen C."/>
            <person name="Wang M."/>
            <person name="Lipzen A."/>
            <person name="Daum C."/>
            <person name="Saski C.A."/>
            <person name="Payton A.C."/>
            <person name="Mcbreen J.C."/>
            <person name="Conrad R.E."/>
            <person name="Kollar L.M."/>
            <person name="Olsson S."/>
            <person name="Huttunen S."/>
            <person name="Landis J.B."/>
            <person name="Wickett N.J."/>
            <person name="Johnson M.G."/>
            <person name="Rensing S.A."/>
            <person name="Grimwood J."/>
            <person name="Schmutz J."/>
            <person name="Mcdaniel S.F."/>
        </authorList>
    </citation>
    <scope>NUCLEOTIDE SEQUENCE</scope>
    <source>
        <strain evidence="10">R40</strain>
    </source>
</reference>
<feature type="compositionally biased region" description="Basic and acidic residues" evidence="7">
    <location>
        <begin position="546"/>
        <end position="562"/>
    </location>
</feature>
<evidence type="ECO:0000313" key="10">
    <source>
        <dbReference type="EMBL" id="KAG0576032.1"/>
    </source>
</evidence>
<feature type="region of interest" description="Disordered" evidence="7">
    <location>
        <begin position="939"/>
        <end position="958"/>
    </location>
</feature>
<comment type="subcellular location">
    <subcellularLocation>
        <location evidence="1">Nucleus</location>
    </subcellularLocation>
</comment>
<evidence type="ECO:0000256" key="3">
    <source>
        <dbReference type="ARBA" id="ARBA00022771"/>
    </source>
</evidence>
<evidence type="ECO:0000259" key="8">
    <source>
        <dbReference type="Pfam" id="PF07227"/>
    </source>
</evidence>
<keyword evidence="4" id="KW-0862">Zinc</keyword>
<keyword evidence="5" id="KW-0175">Coiled coil</keyword>
<dbReference type="PANTHER" id="PTHR21736:SF20">
    <property type="entry name" value="PROTEIN OBERON 4"/>
    <property type="match status" value="1"/>
</dbReference>
<evidence type="ECO:0000256" key="1">
    <source>
        <dbReference type="ARBA" id="ARBA00004123"/>
    </source>
</evidence>
<dbReference type="InterPro" id="IPR004082">
    <property type="entry name" value="OBERON"/>
</dbReference>
<proteinExistence type="predicted"/>
<dbReference type="Pfam" id="PF07227">
    <property type="entry name" value="PHD_Oberon"/>
    <property type="match status" value="1"/>
</dbReference>
<feature type="region of interest" description="Disordered" evidence="7">
    <location>
        <begin position="893"/>
        <end position="921"/>
    </location>
</feature>
<dbReference type="GO" id="GO:0005634">
    <property type="term" value="C:nucleus"/>
    <property type="evidence" value="ECO:0007669"/>
    <property type="project" value="UniProtKB-SubCell"/>
</dbReference>
<feature type="compositionally biased region" description="Basic and acidic residues" evidence="7">
    <location>
        <begin position="602"/>
        <end position="611"/>
    </location>
</feature>
<dbReference type="GO" id="GO:0010492">
    <property type="term" value="P:maintenance of shoot apical meristem identity"/>
    <property type="evidence" value="ECO:0007669"/>
    <property type="project" value="TreeGrafter"/>
</dbReference>
<organism evidence="10 11">
    <name type="scientific">Ceratodon purpureus</name>
    <name type="common">Fire moss</name>
    <name type="synonym">Dicranum purpureum</name>
    <dbReference type="NCBI Taxonomy" id="3225"/>
    <lineage>
        <taxon>Eukaryota</taxon>
        <taxon>Viridiplantae</taxon>
        <taxon>Streptophyta</taxon>
        <taxon>Embryophyta</taxon>
        <taxon>Bryophyta</taxon>
        <taxon>Bryophytina</taxon>
        <taxon>Bryopsida</taxon>
        <taxon>Dicranidae</taxon>
        <taxon>Pseudoditrichales</taxon>
        <taxon>Ditrichaceae</taxon>
        <taxon>Ceratodon</taxon>
    </lineage>
</organism>
<dbReference type="Pfam" id="PF16312">
    <property type="entry name" value="Oberon_cc"/>
    <property type="match status" value="1"/>
</dbReference>
<feature type="compositionally biased region" description="Polar residues" evidence="7">
    <location>
        <begin position="469"/>
        <end position="486"/>
    </location>
</feature>
<dbReference type="AlphaFoldDB" id="A0A8T0HY06"/>
<feature type="compositionally biased region" description="Polar residues" evidence="7">
    <location>
        <begin position="411"/>
        <end position="462"/>
    </location>
</feature>
<feature type="compositionally biased region" description="Basic and acidic residues" evidence="7">
    <location>
        <begin position="356"/>
        <end position="379"/>
    </location>
</feature>
<dbReference type="CDD" id="cd15612">
    <property type="entry name" value="PHD_OBE1_like"/>
    <property type="match status" value="1"/>
</dbReference>
<feature type="compositionally biased region" description="Gly residues" evidence="7">
    <location>
        <begin position="41"/>
        <end position="52"/>
    </location>
</feature>
<dbReference type="InterPro" id="IPR032881">
    <property type="entry name" value="Oberon-like_PHD"/>
</dbReference>
<evidence type="ECO:0000313" key="11">
    <source>
        <dbReference type="Proteomes" id="UP000822688"/>
    </source>
</evidence>
<feature type="compositionally biased region" description="Basic and acidic residues" evidence="7">
    <location>
        <begin position="200"/>
        <end position="240"/>
    </location>
</feature>
<keyword evidence="6" id="KW-0539">Nucleus</keyword>
<dbReference type="Proteomes" id="UP000822688">
    <property type="component" value="Chromosome 5"/>
</dbReference>
<feature type="compositionally biased region" description="Polar residues" evidence="7">
    <location>
        <begin position="329"/>
        <end position="339"/>
    </location>
</feature>
<sequence>MKRQGSYDAALVKVESGQETGGKEGKEGRGDVPRVKRREGGSGSGSGSGSHGRSGMERDLGNGVEDARRRDGEGQGMAATNREGDAGEDSSKGRGSREGTTGSVASESDIGRLGVKSGSSKSALVSGSDRKDEEEGDTDVKSSAVVNESERRKALVGTKRSNAKREEDEAAAIIVDAGTDKSSEREEGEVEPEVEVVPENGDKLDEARELEVERTKGSDVVEESERGLVEGSTDEPRKVDEEDAPASVSMEVTVAEVDTPLRESLEHQGAEQVARPEVLEKPQWNLHLSVEQDQMRTEPKEVLEEGNLERLRRVAAQDRGFTLGPLNEGNPTRQENSEQAAVPSDDKFFMRLSGSGRERDREEMKEEERQSEKKQRVEDGALLSLALPDTSLSLSSGDPRSRSQKQRRAHSQPSQQGPAHSRGFTESLSLSHSQPFHHNPSCSLTQTSMDKTELSSGSQQISVGKEQASYGSWQKSYGSNQGNEASLPSGAHDRRRPKPLYHKVLSNPQILQGSLGSERFRGQGRERGSESMDNSQGSHQVPVADRGMHASQSDDARRALRREQKHKHRHGDAGEVWSSPSHSGDSRETQPHSKGGRNSFGQREKEIAGSEREFTSIGVQDIVSEPIASMARKLQELPDSFLAGLKESLRDMLNSIEKREQFVQLQQTLATRTDLTTDILLRAHRIQLELLVAVKTGILAFLHSDIPMTHSALVEVFLQQRCRNFACQNQLPADECDCKLCAQKAGFCNSCMCVVCSKFDFDANTCRWIGCDFCLHWCHTDCGIRMSYITPGPSIRGAAGTTEMQFQCVACGHTSELYGFVKDVFCTCAPEWGRDVLARELDCVRRIFHGSTDTRGKQLCSKAEMILQQLNSQVDTTVACRSMIKFFDESGPFGASSGQAPSTPSSAETKKMSPLPFGGKQVSTQTTLEMAKEALATYDSELEQKRQEASELQQERERKKAQIEELESIVRIKQAEAKMFAVRADEARREAEGLHRIMLAKAEKIEQEYAGKLSKLGMADAEDRCRKHHDTVQVLQQAQMDFRAMNQPLLNELHELLKQLEASKRHSWK</sequence>
<feature type="domain" description="Oberon coiled-coil region" evidence="9">
    <location>
        <begin position="931"/>
        <end position="1057"/>
    </location>
</feature>
<dbReference type="InterPro" id="IPR032535">
    <property type="entry name" value="Oberon_CC"/>
</dbReference>
<evidence type="ECO:0000256" key="4">
    <source>
        <dbReference type="ARBA" id="ARBA00022833"/>
    </source>
</evidence>
<comment type="caution">
    <text evidence="10">The sequence shown here is derived from an EMBL/GenBank/DDBJ whole genome shotgun (WGS) entry which is preliminary data.</text>
</comment>
<dbReference type="PRINTS" id="PR01544">
    <property type="entry name" value="ARATH130DUF"/>
</dbReference>
<feature type="region of interest" description="Disordered" evidence="7">
    <location>
        <begin position="314"/>
        <end position="611"/>
    </location>
</feature>
<keyword evidence="11" id="KW-1185">Reference proteome</keyword>